<dbReference type="InterPro" id="IPR003646">
    <property type="entry name" value="SH3-like_bac-type"/>
</dbReference>
<dbReference type="Gene3D" id="2.30.30.40">
    <property type="entry name" value="SH3 Domains"/>
    <property type="match status" value="1"/>
</dbReference>
<organism evidence="2 3">
    <name type="scientific">Pelagimonas phthalicica</name>
    <dbReference type="NCBI Taxonomy" id="1037362"/>
    <lineage>
        <taxon>Bacteria</taxon>
        <taxon>Pseudomonadati</taxon>
        <taxon>Pseudomonadota</taxon>
        <taxon>Alphaproteobacteria</taxon>
        <taxon>Rhodobacterales</taxon>
        <taxon>Roseobacteraceae</taxon>
        <taxon>Pelagimonas</taxon>
    </lineage>
</organism>
<dbReference type="Pfam" id="PF08239">
    <property type="entry name" value="SH3_3"/>
    <property type="match status" value="1"/>
</dbReference>
<protein>
    <submittedName>
        <fullName evidence="2">Bacterial SH3 domain protein</fullName>
    </submittedName>
</protein>
<dbReference type="RefSeq" id="WP_099248208.1">
    <property type="nucleotide sequence ID" value="NZ_FXXP01000003.1"/>
</dbReference>
<evidence type="ECO:0000313" key="3">
    <source>
        <dbReference type="Proteomes" id="UP000225972"/>
    </source>
</evidence>
<dbReference type="Proteomes" id="UP000225972">
    <property type="component" value="Unassembled WGS sequence"/>
</dbReference>
<dbReference type="SMART" id="SM00287">
    <property type="entry name" value="SH3b"/>
    <property type="match status" value="1"/>
</dbReference>
<accession>A0A238JHS6</accession>
<dbReference type="EMBL" id="FXXP01000003">
    <property type="protein sequence ID" value="SMX29697.1"/>
    <property type="molecule type" value="Genomic_DNA"/>
</dbReference>
<reference evidence="3" key="1">
    <citation type="submission" date="2017-05" db="EMBL/GenBank/DDBJ databases">
        <authorList>
            <person name="Rodrigo-Torres L."/>
            <person name="Arahal R. D."/>
            <person name="Lucena T."/>
        </authorList>
    </citation>
    <scope>NUCLEOTIDE SEQUENCE [LARGE SCALE GENOMIC DNA]</scope>
    <source>
        <strain evidence="3">CECT 8649</strain>
    </source>
</reference>
<dbReference type="OrthoDB" id="7433551at2"/>
<keyword evidence="3" id="KW-1185">Reference proteome</keyword>
<dbReference type="AlphaFoldDB" id="A0A238JHS6"/>
<evidence type="ECO:0000259" key="1">
    <source>
        <dbReference type="PROSITE" id="PS51781"/>
    </source>
</evidence>
<dbReference type="PROSITE" id="PS51781">
    <property type="entry name" value="SH3B"/>
    <property type="match status" value="1"/>
</dbReference>
<proteinExistence type="predicted"/>
<gene>
    <name evidence="2" type="ORF">TRP8649_03835</name>
</gene>
<evidence type="ECO:0000313" key="2">
    <source>
        <dbReference type="EMBL" id="SMX29697.1"/>
    </source>
</evidence>
<feature type="domain" description="SH3b" evidence="1">
    <location>
        <begin position="118"/>
        <end position="183"/>
    </location>
</feature>
<name>A0A238JHS6_9RHOB</name>
<sequence length="183" mass="19458">MTKVILLTFGVLGWAWFEMSGGADFQPGQNGVTLLAAAPVVQTERETPIKPVVERVARADTTSAPLTGLTPPKLEQVIAASVVVEQAPVIAPAQEQVAALDNPIVQTDAVIELAAPKVDYRQVTGSRVNLRGGPGTGFDVVTQLLRGEEVEILESEGDGWVKLRALDGNDIGWMSESFLKAVN</sequence>